<comment type="cofactor">
    <cofactor evidence="17">
        <name>Mg(2+)</name>
        <dbReference type="ChEBI" id="CHEBI:18420"/>
    </cofactor>
    <text evidence="17">Binds 2 magnesium ions per subunit.</text>
</comment>
<protein>
    <recommendedName>
        <fullName evidence="14">Wee1-like protein kinase</fullName>
        <ecNumber evidence="14">2.7.10.2</ecNumber>
    </recommendedName>
</protein>
<dbReference type="SMART" id="SM00220">
    <property type="entry name" value="S_TKc"/>
    <property type="match status" value="1"/>
</dbReference>
<sequence>MEGSKNKDDLVLKWNVSFSCEKVAGNLGRKEEGKNSKKLQEASQSSTPYSSPTSYWPASSFRTPEKIIEPQSPLTSVVSEGIPLWICSQATPPHSNSGDSPDQTANISLLQSPLSRPLNDTSRTPEISWKKLQLCDSPCTPKTLLTSNICSSGKPFTRSSKHSRFIPAISTYQIPSSDQVNVNPFTPESYRRMVSQSSGKRKTRGEPEESDFSEDNGVQGLPAKRCVIRESNMVSRYEKEFLELEKIGVGAFGSVYKCIKRLDGYIYAIKRSTRRLGGSSNETSALREVYAHAVLGQHPHVVRYYSAWAEDDHMIIQNEYCNGGSLQAAVSENEKLGHFFQEPELKNMLLQISMGLKYIHHSGLVHLDIKPSNIFICKKEDDVPYVSEEGENEDDWFLSANMIYKIGDLGLVTSIQNPQVEEGDSRFLANEILQEDYRYLPKADVFALGLTIAVAAGAKSLPGNDEPWHHIRRGNLPALPQKLSEDFYNLLKFMIHPKPEERPTAAALARNTVLRPSLGMTAKLQKELDREKSKTAELERELKEVHLAQSHQEETSQRSPGSLGFFAKTGSSSSSRLVGRKTKRSHSFTFGKSE</sequence>
<dbReference type="PANTHER" id="PTHR11042:SF75">
    <property type="entry name" value="WEE1-LIKE PROTEIN KINASE 2"/>
    <property type="match status" value="1"/>
</dbReference>
<dbReference type="PROSITE" id="PS00108">
    <property type="entry name" value="PROTEIN_KINASE_ST"/>
    <property type="match status" value="1"/>
</dbReference>
<feature type="binding site" evidence="17">
    <location>
        <position position="408"/>
    </location>
    <ligand>
        <name>Mg(2+)</name>
        <dbReference type="ChEBI" id="CHEBI:18420"/>
        <label>1</label>
    </ligand>
</feature>
<evidence type="ECO:0000256" key="13">
    <source>
        <dbReference type="ARBA" id="ARBA00051942"/>
    </source>
</evidence>
<dbReference type="PIRSF" id="PIRSF037281">
    <property type="entry name" value="Wee1-like_protein_kinase"/>
    <property type="match status" value="1"/>
</dbReference>
<evidence type="ECO:0000256" key="10">
    <source>
        <dbReference type="ARBA" id="ARBA00023242"/>
    </source>
</evidence>
<feature type="active site" description="Proton acceptor" evidence="15">
    <location>
        <position position="368"/>
    </location>
</feature>
<dbReference type="GO" id="GO:0005634">
    <property type="term" value="C:nucleus"/>
    <property type="evidence" value="ECO:0007669"/>
    <property type="project" value="UniProtKB-SubCell"/>
</dbReference>
<dbReference type="SUPFAM" id="SSF56112">
    <property type="entry name" value="Protein kinase-like (PK-like)"/>
    <property type="match status" value="1"/>
</dbReference>
<dbReference type="Gene3D" id="3.30.200.20">
    <property type="entry name" value="Phosphorylase Kinase, domain 1"/>
    <property type="match status" value="1"/>
</dbReference>
<comment type="similarity">
    <text evidence="12">Belongs to the protein kinase superfamily. Ser/Thr protein kinase family. GCN2 subfamily.</text>
</comment>
<keyword evidence="8" id="KW-0175">Coiled coil</keyword>
<dbReference type="FunFam" id="3.30.200.20:FF:000115">
    <property type="entry name" value="Wee1-like kinase 2"/>
    <property type="match status" value="1"/>
</dbReference>
<dbReference type="PANTHER" id="PTHR11042">
    <property type="entry name" value="EUKARYOTIC TRANSLATION INITIATION FACTOR 2-ALPHA KINASE EIF2-ALPHA KINASE -RELATED"/>
    <property type="match status" value="1"/>
</dbReference>
<comment type="catalytic activity">
    <reaction evidence="13">
        <text>L-tyrosyl-[protein] + ATP = O-phospho-L-tyrosyl-[protein] + ADP + H(+)</text>
        <dbReference type="Rhea" id="RHEA:10596"/>
        <dbReference type="Rhea" id="RHEA-COMP:10136"/>
        <dbReference type="Rhea" id="RHEA-COMP:20101"/>
        <dbReference type="ChEBI" id="CHEBI:15378"/>
        <dbReference type="ChEBI" id="CHEBI:30616"/>
        <dbReference type="ChEBI" id="CHEBI:46858"/>
        <dbReference type="ChEBI" id="CHEBI:61978"/>
        <dbReference type="ChEBI" id="CHEBI:456216"/>
        <dbReference type="EC" id="2.7.10.2"/>
    </reaction>
    <physiologicalReaction direction="left-to-right" evidence="13">
        <dbReference type="Rhea" id="RHEA:10597"/>
    </physiologicalReaction>
</comment>
<dbReference type="InterPro" id="IPR011009">
    <property type="entry name" value="Kinase-like_dom_sf"/>
</dbReference>
<evidence type="ECO:0000256" key="1">
    <source>
        <dbReference type="ARBA" id="ARBA00004123"/>
    </source>
</evidence>
<feature type="compositionally biased region" description="Basic and acidic residues" evidence="19">
    <location>
        <begin position="28"/>
        <end position="40"/>
    </location>
</feature>
<dbReference type="PROSITE" id="PS50011">
    <property type="entry name" value="PROTEIN_KINASE_DOM"/>
    <property type="match status" value="1"/>
</dbReference>
<dbReference type="Proteomes" id="UP000515140">
    <property type="component" value="Unplaced"/>
</dbReference>
<keyword evidence="5 14" id="KW-0418">Kinase</keyword>
<dbReference type="Gene3D" id="1.10.510.10">
    <property type="entry name" value="Transferase(Phosphotransferase) domain 1"/>
    <property type="match status" value="1"/>
</dbReference>
<evidence type="ECO:0000256" key="12">
    <source>
        <dbReference type="ARBA" id="ARBA00037982"/>
    </source>
</evidence>
<dbReference type="EC" id="2.7.10.2" evidence="14"/>
<dbReference type="CTD" id="494551"/>
<dbReference type="PROSITE" id="PS00107">
    <property type="entry name" value="PROTEIN_KINASE_ATP"/>
    <property type="match status" value="1"/>
</dbReference>
<evidence type="ECO:0000256" key="3">
    <source>
        <dbReference type="ARBA" id="ARBA00022723"/>
    </source>
</evidence>
<dbReference type="FunCoup" id="A0A6P5L6D2">
    <property type="interactions" value="901"/>
</dbReference>
<evidence type="ECO:0000256" key="17">
    <source>
        <dbReference type="PIRSR" id="PIRSR037281-3"/>
    </source>
</evidence>
<dbReference type="FunFam" id="1.10.510.10:FF:000217">
    <property type="entry name" value="Wee1-like protein kinase"/>
    <property type="match status" value="1"/>
</dbReference>
<feature type="region of interest" description="Disordered" evidence="19">
    <location>
        <begin position="190"/>
        <end position="217"/>
    </location>
</feature>
<feature type="region of interest" description="Disordered" evidence="19">
    <location>
        <begin position="25"/>
        <end position="58"/>
    </location>
</feature>
<keyword evidence="10 14" id="KW-0539">Nucleus</keyword>
<evidence type="ECO:0000256" key="8">
    <source>
        <dbReference type="ARBA" id="ARBA00023054"/>
    </source>
</evidence>
<dbReference type="AlphaFoldDB" id="A0A6P5L6D2"/>
<name>A0A6P5L6D2_PHACI</name>
<feature type="binding site" evidence="16 18">
    <location>
        <position position="270"/>
    </location>
    <ligand>
        <name>ATP</name>
        <dbReference type="ChEBI" id="CHEBI:30616"/>
    </ligand>
</feature>
<comment type="similarity">
    <text evidence="14">Belongs to the protein kinase superfamily. Ser/Thr protein kinase family. WEE1 subfamily.</text>
</comment>
<dbReference type="GO" id="GO:0005737">
    <property type="term" value="C:cytoplasm"/>
    <property type="evidence" value="ECO:0007669"/>
    <property type="project" value="TreeGrafter"/>
</dbReference>
<evidence type="ECO:0000256" key="19">
    <source>
        <dbReference type="SAM" id="MobiDB-lite"/>
    </source>
</evidence>
<dbReference type="InParanoid" id="A0A6P5L6D2"/>
<feature type="compositionally biased region" description="Basic and acidic residues" evidence="19">
    <location>
        <begin position="528"/>
        <end position="556"/>
    </location>
</feature>
<accession>A0A6P5L6D2</accession>
<dbReference type="GO" id="GO:0005524">
    <property type="term" value="F:ATP binding"/>
    <property type="evidence" value="ECO:0007669"/>
    <property type="project" value="UniProtKB-UniRule"/>
</dbReference>
<dbReference type="RefSeq" id="XP_020853628.1">
    <property type="nucleotide sequence ID" value="XM_020997969.1"/>
</dbReference>
<dbReference type="GO" id="GO:0051321">
    <property type="term" value="P:meiotic cell cycle"/>
    <property type="evidence" value="ECO:0007669"/>
    <property type="project" value="UniProtKB-KW"/>
</dbReference>
<feature type="binding site" evidence="17">
    <location>
        <position position="373"/>
    </location>
    <ligand>
        <name>Mg(2+)</name>
        <dbReference type="ChEBI" id="CHEBI:18420"/>
        <label>1</label>
    </ligand>
</feature>
<keyword evidence="2 14" id="KW-0808">Transferase</keyword>
<dbReference type="Pfam" id="PF00069">
    <property type="entry name" value="Pkinase"/>
    <property type="match status" value="1"/>
</dbReference>
<feature type="region of interest" description="Disordered" evidence="19">
    <location>
        <begin position="528"/>
        <end position="594"/>
    </location>
</feature>
<evidence type="ECO:0000256" key="2">
    <source>
        <dbReference type="ARBA" id="ARBA00022679"/>
    </source>
</evidence>
<feature type="compositionally biased region" description="Low complexity" evidence="19">
    <location>
        <begin position="42"/>
        <end position="58"/>
    </location>
</feature>
<evidence type="ECO:0000259" key="20">
    <source>
        <dbReference type="PROSITE" id="PS50011"/>
    </source>
</evidence>
<evidence type="ECO:0000256" key="18">
    <source>
        <dbReference type="PROSITE-ProRule" id="PRU10141"/>
    </source>
</evidence>
<evidence type="ECO:0000256" key="5">
    <source>
        <dbReference type="ARBA" id="ARBA00022777"/>
    </source>
</evidence>
<keyword evidence="9 14" id="KW-0829">Tyrosine-protein kinase</keyword>
<evidence type="ECO:0000256" key="9">
    <source>
        <dbReference type="ARBA" id="ARBA00023137"/>
    </source>
</evidence>
<dbReference type="GO" id="GO:0004715">
    <property type="term" value="F:non-membrane spanning protein tyrosine kinase activity"/>
    <property type="evidence" value="ECO:0007669"/>
    <property type="project" value="UniProtKB-UniRule"/>
</dbReference>
<keyword evidence="3 14" id="KW-0479">Metal-binding</keyword>
<dbReference type="GO" id="GO:0060631">
    <property type="term" value="P:regulation of meiosis I"/>
    <property type="evidence" value="ECO:0007669"/>
    <property type="project" value="TreeGrafter"/>
</dbReference>
<organism evidence="21 22">
    <name type="scientific">Phascolarctos cinereus</name>
    <name type="common">Koala</name>
    <dbReference type="NCBI Taxonomy" id="38626"/>
    <lineage>
        <taxon>Eukaryota</taxon>
        <taxon>Metazoa</taxon>
        <taxon>Chordata</taxon>
        <taxon>Craniata</taxon>
        <taxon>Vertebrata</taxon>
        <taxon>Euteleostomi</taxon>
        <taxon>Mammalia</taxon>
        <taxon>Metatheria</taxon>
        <taxon>Diprotodontia</taxon>
        <taxon>Phascolarctidae</taxon>
        <taxon>Phascolarctos</taxon>
    </lineage>
</organism>
<evidence type="ECO:0000256" key="4">
    <source>
        <dbReference type="ARBA" id="ARBA00022741"/>
    </source>
</evidence>
<comment type="subcellular location">
    <subcellularLocation>
        <location evidence="1 14">Nucleus</location>
    </subcellularLocation>
</comment>
<feature type="domain" description="Protein kinase" evidence="20">
    <location>
        <begin position="241"/>
        <end position="514"/>
    </location>
</feature>
<dbReference type="InterPro" id="IPR017164">
    <property type="entry name" value="Wee1-like_protein_kinase"/>
</dbReference>
<reference evidence="22" key="1">
    <citation type="submission" date="2025-08" db="UniProtKB">
        <authorList>
            <consortium name="RefSeq"/>
        </authorList>
    </citation>
    <scope>IDENTIFICATION</scope>
    <source>
        <tissue evidence="22">Spleen</tissue>
    </source>
</reference>
<dbReference type="GeneID" id="110216154"/>
<gene>
    <name evidence="22" type="primary">WEE2</name>
</gene>
<evidence type="ECO:0000313" key="22">
    <source>
        <dbReference type="RefSeq" id="XP_020853628.1"/>
    </source>
</evidence>
<dbReference type="GO" id="GO:0000287">
    <property type="term" value="F:magnesium ion binding"/>
    <property type="evidence" value="ECO:0007669"/>
    <property type="project" value="InterPro"/>
</dbReference>
<evidence type="ECO:0000313" key="21">
    <source>
        <dbReference type="Proteomes" id="UP000515140"/>
    </source>
</evidence>
<evidence type="ECO:0000256" key="15">
    <source>
        <dbReference type="PIRSR" id="PIRSR037281-1"/>
    </source>
</evidence>
<proteinExistence type="inferred from homology"/>
<evidence type="ECO:0000256" key="14">
    <source>
        <dbReference type="PIRNR" id="PIRNR037281"/>
    </source>
</evidence>
<dbReference type="InterPro" id="IPR050339">
    <property type="entry name" value="CC_SR_Kinase"/>
</dbReference>
<keyword evidence="7 17" id="KW-0460">Magnesium</keyword>
<evidence type="ECO:0000256" key="16">
    <source>
        <dbReference type="PIRSR" id="PIRSR037281-2"/>
    </source>
</evidence>
<evidence type="ECO:0000256" key="11">
    <source>
        <dbReference type="ARBA" id="ARBA00023254"/>
    </source>
</evidence>
<dbReference type="InterPro" id="IPR000719">
    <property type="entry name" value="Prot_kinase_dom"/>
</dbReference>
<keyword evidence="4 14" id="KW-0547">Nucleotide-binding</keyword>
<dbReference type="KEGG" id="pcw:110216154"/>
<dbReference type="InterPro" id="IPR008271">
    <property type="entry name" value="Ser/Thr_kinase_AS"/>
</dbReference>
<keyword evidence="6 14" id="KW-0067">ATP-binding</keyword>
<feature type="binding site" evidence="16">
    <location>
        <begin position="247"/>
        <end position="255"/>
    </location>
    <ligand>
        <name>ATP</name>
        <dbReference type="ChEBI" id="CHEBI:30616"/>
    </ligand>
</feature>
<dbReference type="GO" id="GO:0000278">
    <property type="term" value="P:mitotic cell cycle"/>
    <property type="evidence" value="ECO:0007669"/>
    <property type="project" value="InterPro"/>
</dbReference>
<evidence type="ECO:0000256" key="7">
    <source>
        <dbReference type="ARBA" id="ARBA00022842"/>
    </source>
</evidence>
<evidence type="ECO:0000256" key="6">
    <source>
        <dbReference type="ARBA" id="ARBA00022840"/>
    </source>
</evidence>
<dbReference type="InterPro" id="IPR017441">
    <property type="entry name" value="Protein_kinase_ATP_BS"/>
</dbReference>
<keyword evidence="21" id="KW-1185">Reference proteome</keyword>
<keyword evidence="11" id="KW-0469">Meiosis</keyword>